<dbReference type="InterPro" id="IPR014042">
    <property type="entry name" value="Glutathione_synthase_a-hlx"/>
</dbReference>
<feature type="domain" description="Glutathione synthase substrate-binding" evidence="16">
    <location>
        <begin position="248"/>
        <end position="346"/>
    </location>
</feature>
<feature type="binding site" evidence="14">
    <location>
        <position position="469"/>
    </location>
    <ligand>
        <name>ATP</name>
        <dbReference type="ChEBI" id="CHEBI:30616"/>
    </ligand>
</feature>
<name>A0AAV7V1E3_PLEWA</name>
<keyword evidence="8 13" id="KW-0479">Metal-binding</keyword>
<dbReference type="InterPro" id="IPR037013">
    <property type="entry name" value="GSH-S_sub-bd_sf"/>
</dbReference>
<dbReference type="InterPro" id="IPR014049">
    <property type="entry name" value="Glutathione_synthase_N_euk"/>
</dbReference>
<evidence type="ECO:0000256" key="2">
    <source>
        <dbReference type="ARBA" id="ARBA00010385"/>
    </source>
</evidence>
<dbReference type="GO" id="GO:0043295">
    <property type="term" value="F:glutathione binding"/>
    <property type="evidence" value="ECO:0007669"/>
    <property type="project" value="UniProtKB-UniRule"/>
</dbReference>
<comment type="catalytic activity">
    <reaction evidence="12">
        <text>gamma-L-glutamyl-L-cysteine + glycine + ATP = glutathione + ADP + phosphate + H(+)</text>
        <dbReference type="Rhea" id="RHEA:13557"/>
        <dbReference type="ChEBI" id="CHEBI:15378"/>
        <dbReference type="ChEBI" id="CHEBI:30616"/>
        <dbReference type="ChEBI" id="CHEBI:43474"/>
        <dbReference type="ChEBI" id="CHEBI:57305"/>
        <dbReference type="ChEBI" id="CHEBI:57925"/>
        <dbReference type="ChEBI" id="CHEBI:58173"/>
        <dbReference type="ChEBI" id="CHEBI:456216"/>
        <dbReference type="EC" id="6.3.2.3"/>
    </reaction>
    <physiologicalReaction direction="left-to-right" evidence="12">
        <dbReference type="Rhea" id="RHEA:13558"/>
    </physiologicalReaction>
</comment>
<reference evidence="17" key="1">
    <citation type="journal article" date="2022" name="bioRxiv">
        <title>Sequencing and chromosome-scale assembly of the giantPleurodeles waltlgenome.</title>
        <authorList>
            <person name="Brown T."/>
            <person name="Elewa A."/>
            <person name="Iarovenko S."/>
            <person name="Subramanian E."/>
            <person name="Araus A.J."/>
            <person name="Petzold A."/>
            <person name="Susuki M."/>
            <person name="Suzuki K.-i.T."/>
            <person name="Hayashi T."/>
            <person name="Toyoda A."/>
            <person name="Oliveira C."/>
            <person name="Osipova E."/>
            <person name="Leigh N.D."/>
            <person name="Simon A."/>
            <person name="Yun M.H."/>
        </authorList>
    </citation>
    <scope>NUCLEOTIDE SEQUENCE</scope>
    <source>
        <strain evidence="17">20211129_DDA</strain>
        <tissue evidence="17">Liver</tissue>
    </source>
</reference>
<dbReference type="FunFam" id="3.30.1490.50:FF:000002">
    <property type="entry name" value="Glutathione synthetase"/>
    <property type="match status" value="1"/>
</dbReference>
<organism evidence="17 18">
    <name type="scientific">Pleurodeles waltl</name>
    <name type="common">Iberian ribbed newt</name>
    <dbReference type="NCBI Taxonomy" id="8319"/>
    <lineage>
        <taxon>Eukaryota</taxon>
        <taxon>Metazoa</taxon>
        <taxon>Chordata</taxon>
        <taxon>Craniata</taxon>
        <taxon>Vertebrata</taxon>
        <taxon>Euteleostomi</taxon>
        <taxon>Amphibia</taxon>
        <taxon>Batrachia</taxon>
        <taxon>Caudata</taxon>
        <taxon>Salamandroidea</taxon>
        <taxon>Salamandridae</taxon>
        <taxon>Pleurodelinae</taxon>
        <taxon>Pleurodeles</taxon>
    </lineage>
</organism>
<keyword evidence="7 13" id="KW-0317">Glutathione biosynthesis</keyword>
<dbReference type="SUPFAM" id="SSF56059">
    <property type="entry name" value="Glutathione synthetase ATP-binding domain-like"/>
    <property type="match status" value="1"/>
</dbReference>
<protein>
    <recommendedName>
        <fullName evidence="5 13">Glutathione synthetase</fullName>
        <shortName evidence="13">GSH-S</shortName>
        <ecNumber evidence="4 13">6.3.2.3</ecNumber>
    </recommendedName>
</protein>
<keyword evidence="11 13" id="KW-0460">Magnesium</keyword>
<proteinExistence type="inferred from homology"/>
<comment type="cofactor">
    <cofactor evidence="13 15">
        <name>Mg(2+)</name>
        <dbReference type="ChEBI" id="CHEBI:18420"/>
    </cofactor>
    <text evidence="13 15">Binds 1 Mg(2+) ion per subunit.</text>
</comment>
<evidence type="ECO:0000256" key="6">
    <source>
        <dbReference type="ARBA" id="ARBA00022598"/>
    </source>
</evidence>
<dbReference type="NCBIfam" id="TIGR01986">
    <property type="entry name" value="glut_syn_euk"/>
    <property type="match status" value="1"/>
</dbReference>
<evidence type="ECO:0000256" key="8">
    <source>
        <dbReference type="ARBA" id="ARBA00022723"/>
    </source>
</evidence>
<feature type="binding site" evidence="15">
    <location>
        <position position="188"/>
    </location>
    <ligand>
        <name>Mg(2+)</name>
        <dbReference type="ChEBI" id="CHEBI:18420"/>
    </ligand>
</feature>
<dbReference type="PANTHER" id="PTHR11130:SF0">
    <property type="entry name" value="GLUTATHIONE SYNTHETASE"/>
    <property type="match status" value="1"/>
</dbReference>
<sequence>MQVTLGGPSSRGDCCHRALSRLGGNHWGEPSATGEAGPEPCAVAMAGVWDDVLDDQMLVEEIIQVAVDAALLQGFVRRTREQPNTSEVVTYCPFVLLPSPVPKDLFHQARAVHQDYNLLVDLVSQDYGFLEDALASAVKVNDFIAQLFKIYKQVLKEGIVQTVILGLNRSDYMFHCEADGTIALKQIEINTVCVGFGGMTSKATEVYKYVLTVLGKCKEASELLPNDPANGIANGIATAWELYGSEKAVVMILVGNVQMSRLDHRCFEHELWKRNIRVIHRKFKDVSERASLDKDRRLYIDGHEVAVAYFRTGYLPEDYSEQGWEARLLMERSRAVKCPDVATQLAGTKKVQQELSRPGVLERFLPGDPEAVARIRATYAGLYSLDEGEEGDRNAAMAIRNPERFVLKTQRDGGGNNIYGDKIKQVLENNKETIEWRSYTLMDKLKPYPIRNYLLKAGGDLKIKECITEPGIYGVYVRQGTDMILNEQVGHILRTMTTEQAVGGVEEFKDMPYLVNSYKG</sequence>
<dbReference type="GO" id="GO:0004363">
    <property type="term" value="F:glutathione synthase activity"/>
    <property type="evidence" value="ECO:0007669"/>
    <property type="project" value="UniProtKB-UniRule"/>
</dbReference>
<dbReference type="GO" id="GO:0005829">
    <property type="term" value="C:cytosol"/>
    <property type="evidence" value="ECO:0007669"/>
    <property type="project" value="TreeGrafter"/>
</dbReference>
<evidence type="ECO:0000256" key="3">
    <source>
        <dbReference type="ARBA" id="ARBA00011738"/>
    </source>
</evidence>
<feature type="binding site" evidence="15">
    <location>
        <position position="190"/>
    </location>
    <ligand>
        <name>Mg(2+)</name>
        <dbReference type="ChEBI" id="CHEBI:18420"/>
    </ligand>
</feature>
<keyword evidence="10 13" id="KW-0067">ATP-binding</keyword>
<dbReference type="Gene3D" id="3.30.1490.80">
    <property type="match status" value="1"/>
</dbReference>
<evidence type="ECO:0000256" key="4">
    <source>
        <dbReference type="ARBA" id="ARBA00012214"/>
    </source>
</evidence>
<evidence type="ECO:0000256" key="7">
    <source>
        <dbReference type="ARBA" id="ARBA00022684"/>
    </source>
</evidence>
<evidence type="ECO:0000313" key="17">
    <source>
        <dbReference type="EMBL" id="KAJ1195245.1"/>
    </source>
</evidence>
<dbReference type="SUPFAM" id="SSF52440">
    <property type="entry name" value="PreATP-grasp domain"/>
    <property type="match status" value="1"/>
</dbReference>
<evidence type="ECO:0000256" key="13">
    <source>
        <dbReference type="PIRNR" id="PIRNR001558"/>
    </source>
</evidence>
<evidence type="ECO:0000256" key="9">
    <source>
        <dbReference type="ARBA" id="ARBA00022741"/>
    </source>
</evidence>
<dbReference type="Gene3D" id="3.40.50.1760">
    <property type="entry name" value="Glutathione synthase, substrate-binding domain superfamily, eukaryotic"/>
    <property type="match status" value="1"/>
</dbReference>
<feature type="binding site" evidence="14">
    <location>
        <position position="188"/>
    </location>
    <ligand>
        <name>ATP</name>
        <dbReference type="ChEBI" id="CHEBI:30616"/>
    </ligand>
</feature>
<feature type="binding site" evidence="14">
    <location>
        <begin position="408"/>
        <end position="417"/>
    </location>
    <ligand>
        <name>ATP</name>
        <dbReference type="ChEBI" id="CHEBI:30616"/>
    </ligand>
</feature>
<evidence type="ECO:0000313" key="18">
    <source>
        <dbReference type="Proteomes" id="UP001066276"/>
    </source>
</evidence>
<evidence type="ECO:0000256" key="5">
    <source>
        <dbReference type="ARBA" id="ARBA00020821"/>
    </source>
</evidence>
<gene>
    <name evidence="17" type="ORF">NDU88_004526</name>
</gene>
<dbReference type="GO" id="GO:0005524">
    <property type="term" value="F:ATP binding"/>
    <property type="evidence" value="ECO:0007669"/>
    <property type="project" value="UniProtKB-UniRule"/>
</dbReference>
<comment type="pathway">
    <text evidence="1 13">Sulfur metabolism; glutathione biosynthesis; glutathione from L-cysteine and L-glutamate: step 2/2.</text>
</comment>
<dbReference type="GO" id="GO:0000287">
    <property type="term" value="F:magnesium ion binding"/>
    <property type="evidence" value="ECO:0007669"/>
    <property type="project" value="UniProtKB-UniRule"/>
</dbReference>
<dbReference type="Gene3D" id="1.10.1080.10">
    <property type="entry name" value="Glutathione Synthetase, Chain A, domain 3"/>
    <property type="match status" value="1"/>
</dbReference>
<evidence type="ECO:0000256" key="12">
    <source>
        <dbReference type="ARBA" id="ARBA00048871"/>
    </source>
</evidence>
<dbReference type="PANTHER" id="PTHR11130">
    <property type="entry name" value="GLUTATHIONE SYNTHETASE"/>
    <property type="match status" value="1"/>
</dbReference>
<evidence type="ECO:0000256" key="15">
    <source>
        <dbReference type="PIRSR" id="PIRSR001558-2"/>
    </source>
</evidence>
<dbReference type="Gene3D" id="3.30.470.20">
    <property type="entry name" value="ATP-grasp fold, B domain"/>
    <property type="match status" value="1"/>
</dbReference>
<evidence type="ECO:0000256" key="1">
    <source>
        <dbReference type="ARBA" id="ARBA00004965"/>
    </source>
</evidence>
<dbReference type="Proteomes" id="UP001066276">
    <property type="component" value="Chromosome 2_2"/>
</dbReference>
<keyword evidence="18" id="KW-1185">Reference proteome</keyword>
<evidence type="ECO:0000256" key="10">
    <source>
        <dbReference type="ARBA" id="ARBA00022840"/>
    </source>
</evidence>
<dbReference type="EC" id="6.3.2.3" evidence="4 13"/>
<dbReference type="PIRSF" id="PIRSF001558">
    <property type="entry name" value="GSHase"/>
    <property type="match status" value="1"/>
</dbReference>
<feature type="binding site" evidence="14">
    <location>
        <position position="494"/>
    </location>
    <ligand>
        <name>substrate</name>
    </ligand>
</feature>
<dbReference type="FunFam" id="3.40.50.1760:FF:000001">
    <property type="entry name" value="Glutathione synthetase"/>
    <property type="match status" value="1"/>
</dbReference>
<dbReference type="AlphaFoldDB" id="A0AAV7V1E3"/>
<dbReference type="InterPro" id="IPR014709">
    <property type="entry name" value="Glutathione_synthase_C_euk"/>
</dbReference>
<feature type="binding site" evidence="14">
    <location>
        <position position="349"/>
    </location>
    <ligand>
        <name>ATP</name>
        <dbReference type="ChEBI" id="CHEBI:30616"/>
    </ligand>
</feature>
<comment type="subunit">
    <text evidence="3">Homodimer.</text>
</comment>
<dbReference type="EMBL" id="JANPWB010000004">
    <property type="protein sequence ID" value="KAJ1195245.1"/>
    <property type="molecule type" value="Genomic_DNA"/>
</dbReference>
<evidence type="ECO:0000256" key="11">
    <source>
        <dbReference type="ARBA" id="ARBA00022842"/>
    </source>
</evidence>
<dbReference type="Gene3D" id="3.30.1490.50">
    <property type="match status" value="1"/>
</dbReference>
<evidence type="ECO:0000259" key="16">
    <source>
        <dbReference type="Pfam" id="PF03199"/>
    </source>
</evidence>
<keyword evidence="9 13" id="KW-0547">Nucleotide-binding</keyword>
<dbReference type="InterPro" id="IPR004887">
    <property type="entry name" value="GSH_synth_subst-bd"/>
</dbReference>
<comment type="caution">
    <text evidence="17">The sequence shown here is derived from an EMBL/GenBank/DDBJ whole genome shotgun (WGS) entry which is preliminary data.</text>
</comment>
<feature type="binding site" evidence="14">
    <location>
        <position position="419"/>
    </location>
    <ligand>
        <name>ATP</name>
        <dbReference type="ChEBI" id="CHEBI:30616"/>
    </ligand>
</feature>
<dbReference type="InterPro" id="IPR016185">
    <property type="entry name" value="PreATP-grasp_dom_sf"/>
</dbReference>
<dbReference type="Pfam" id="PF03917">
    <property type="entry name" value="GSH_synth_ATP"/>
    <property type="match status" value="1"/>
</dbReference>
<dbReference type="InterPro" id="IPR005615">
    <property type="entry name" value="Glutathione_synthase"/>
</dbReference>
<feature type="binding site" evidence="14">
    <location>
        <position position="169"/>
    </location>
    <ligand>
        <name>substrate</name>
    </ligand>
</feature>
<keyword evidence="6 13" id="KW-0436">Ligase</keyword>
<dbReference type="Pfam" id="PF03199">
    <property type="entry name" value="GSH_synthase"/>
    <property type="match status" value="1"/>
</dbReference>
<accession>A0AAV7V1E3</accession>
<comment type="similarity">
    <text evidence="2 13">Belongs to the eukaryotic GSH synthase family.</text>
</comment>
<evidence type="ECO:0000256" key="14">
    <source>
        <dbReference type="PIRSR" id="PIRSR001558-1"/>
    </source>
</evidence>